<keyword evidence="2" id="KW-0812">Transmembrane</keyword>
<protein>
    <submittedName>
        <fullName evidence="3">Uncharacterized protein</fullName>
    </submittedName>
</protein>
<feature type="non-terminal residue" evidence="3">
    <location>
        <position position="1"/>
    </location>
</feature>
<comment type="caution">
    <text evidence="3">The sequence shown here is derived from an EMBL/GenBank/DDBJ whole genome shotgun (WGS) entry which is preliminary data.</text>
</comment>
<name>A0AA41SHL4_PAPNU</name>
<dbReference type="EMBL" id="JAJJMA010152292">
    <property type="protein sequence ID" value="MCL7035005.1"/>
    <property type="molecule type" value="Genomic_DNA"/>
</dbReference>
<reference evidence="3" key="1">
    <citation type="submission" date="2022-03" db="EMBL/GenBank/DDBJ databases">
        <title>A functionally conserved STORR gene fusion in Papaver species that diverged 16.8 million years ago.</title>
        <authorList>
            <person name="Catania T."/>
        </authorList>
    </citation>
    <scope>NUCLEOTIDE SEQUENCE</scope>
    <source>
        <strain evidence="3">S-191538</strain>
    </source>
</reference>
<feature type="region of interest" description="Disordered" evidence="1">
    <location>
        <begin position="115"/>
        <end position="148"/>
    </location>
</feature>
<dbReference type="AlphaFoldDB" id="A0AA41SHL4"/>
<keyword evidence="2" id="KW-1133">Transmembrane helix</keyword>
<evidence type="ECO:0000256" key="1">
    <source>
        <dbReference type="SAM" id="MobiDB-lite"/>
    </source>
</evidence>
<keyword evidence="2" id="KW-0472">Membrane</keyword>
<gene>
    <name evidence="3" type="ORF">MKW94_013384</name>
</gene>
<feature type="transmembrane region" description="Helical" evidence="2">
    <location>
        <begin position="29"/>
        <end position="51"/>
    </location>
</feature>
<evidence type="ECO:0000313" key="4">
    <source>
        <dbReference type="Proteomes" id="UP001177140"/>
    </source>
</evidence>
<keyword evidence="4" id="KW-1185">Reference proteome</keyword>
<evidence type="ECO:0000313" key="3">
    <source>
        <dbReference type="EMBL" id="MCL7035005.1"/>
    </source>
</evidence>
<feature type="compositionally biased region" description="Polar residues" evidence="1">
    <location>
        <begin position="128"/>
        <end position="148"/>
    </location>
</feature>
<dbReference type="Proteomes" id="UP001177140">
    <property type="component" value="Unassembled WGS sequence"/>
</dbReference>
<accession>A0AA41SHL4</accession>
<proteinExistence type="predicted"/>
<organism evidence="3 4">
    <name type="scientific">Papaver nudicaule</name>
    <name type="common">Iceland poppy</name>
    <dbReference type="NCBI Taxonomy" id="74823"/>
    <lineage>
        <taxon>Eukaryota</taxon>
        <taxon>Viridiplantae</taxon>
        <taxon>Streptophyta</taxon>
        <taxon>Embryophyta</taxon>
        <taxon>Tracheophyta</taxon>
        <taxon>Spermatophyta</taxon>
        <taxon>Magnoliopsida</taxon>
        <taxon>Ranunculales</taxon>
        <taxon>Papaveraceae</taxon>
        <taxon>Papaveroideae</taxon>
        <taxon>Papaver</taxon>
    </lineage>
</organism>
<evidence type="ECO:0000256" key="2">
    <source>
        <dbReference type="SAM" id="Phobius"/>
    </source>
</evidence>
<sequence length="159" mass="18064">MKASDLQRETVEFLYSVTRDEDPSPFSGIHGFILVTGLIQANSYGIALSILRKYPELVGDMYSTKPLEMIVERPFAFLSGADLTWWERCIYSLIQVQADVPHDYAKEGDREINMATSDGTKKDEENPPETSTFSSKREGSSTSTDQRSITQYFMPYLLR</sequence>